<protein>
    <submittedName>
        <fullName evidence="4">Metallophosphoesterase</fullName>
    </submittedName>
</protein>
<dbReference type="SUPFAM" id="SSF56300">
    <property type="entry name" value="Metallo-dependent phosphatases"/>
    <property type="match status" value="1"/>
</dbReference>
<gene>
    <name evidence="4" type="ORF">H8S34_13915</name>
</gene>
<keyword evidence="5" id="KW-1185">Reference proteome</keyword>
<accession>A0ABR7HWM1</accession>
<comment type="caution">
    <text evidence="4">The sequence shown here is derived from an EMBL/GenBank/DDBJ whole genome shotgun (WGS) entry which is preliminary data.</text>
</comment>
<keyword evidence="1" id="KW-0479">Metal-binding</keyword>
<dbReference type="InterPro" id="IPR004843">
    <property type="entry name" value="Calcineurin-like_PHP"/>
</dbReference>
<proteinExistence type="predicted"/>
<dbReference type="Proteomes" id="UP000660021">
    <property type="component" value="Unassembled WGS sequence"/>
</dbReference>
<dbReference type="PANTHER" id="PTHR31302">
    <property type="entry name" value="TRANSMEMBRANE PROTEIN WITH METALLOPHOSPHOESTERASE DOMAIN-RELATED"/>
    <property type="match status" value="1"/>
</dbReference>
<evidence type="ECO:0000313" key="4">
    <source>
        <dbReference type="EMBL" id="MBC5731915.1"/>
    </source>
</evidence>
<keyword evidence="2" id="KW-0378">Hydrolase</keyword>
<dbReference type="RefSeq" id="WP_186964310.1">
    <property type="nucleotide sequence ID" value="NZ_JACOPR010000011.1"/>
</dbReference>
<dbReference type="Gene3D" id="3.60.21.10">
    <property type="match status" value="1"/>
</dbReference>
<evidence type="ECO:0000256" key="2">
    <source>
        <dbReference type="ARBA" id="ARBA00022801"/>
    </source>
</evidence>
<name>A0ABR7HWM1_9FIRM</name>
<dbReference type="PANTHER" id="PTHR31302:SF31">
    <property type="entry name" value="PHOSPHODIESTERASE YAEI"/>
    <property type="match status" value="1"/>
</dbReference>
<evidence type="ECO:0000256" key="1">
    <source>
        <dbReference type="ARBA" id="ARBA00022723"/>
    </source>
</evidence>
<evidence type="ECO:0000313" key="5">
    <source>
        <dbReference type="Proteomes" id="UP000660021"/>
    </source>
</evidence>
<sequence>MTRRKRRRLALGLVTAAVLCSALDVRLAIRRYEIPLASLEAPVRLALITDLHSCRYGEDQRVLLDALEAEEPDALLLGGDIVDDELPTEPAFQFLEEAVRRWPCVYVTGNHEFRSGQAEAFCARIAELGIHVLRGTQITLELNGQPVDLLGLDDPTVGSAYSRQLTELKSRPRTSHTAILLAHRPERYSDYAALGCDLILNGHAHGGQWRIPFLLNGLLAPNQGFFPAYAGGIYRRDGGEVQVVSRGLARESTRIPRIWNRPELVILQLTPA</sequence>
<dbReference type="Pfam" id="PF00149">
    <property type="entry name" value="Metallophos"/>
    <property type="match status" value="1"/>
</dbReference>
<feature type="domain" description="Calcineurin-like phosphoesterase" evidence="3">
    <location>
        <begin position="44"/>
        <end position="206"/>
    </location>
</feature>
<dbReference type="InterPro" id="IPR029052">
    <property type="entry name" value="Metallo-depent_PP-like"/>
</dbReference>
<organism evidence="4 5">
    <name type="scientific">Pseudoflavonifractor hominis</name>
    <dbReference type="NCBI Taxonomy" id="2763059"/>
    <lineage>
        <taxon>Bacteria</taxon>
        <taxon>Bacillati</taxon>
        <taxon>Bacillota</taxon>
        <taxon>Clostridia</taxon>
        <taxon>Eubacteriales</taxon>
        <taxon>Oscillospiraceae</taxon>
        <taxon>Pseudoflavonifractor</taxon>
    </lineage>
</organism>
<evidence type="ECO:0000259" key="3">
    <source>
        <dbReference type="Pfam" id="PF00149"/>
    </source>
</evidence>
<dbReference type="EMBL" id="JACOPR010000011">
    <property type="protein sequence ID" value="MBC5731915.1"/>
    <property type="molecule type" value="Genomic_DNA"/>
</dbReference>
<dbReference type="InterPro" id="IPR051158">
    <property type="entry name" value="Metallophosphoesterase_sf"/>
</dbReference>
<reference evidence="4 5" key="1">
    <citation type="submission" date="2020-08" db="EMBL/GenBank/DDBJ databases">
        <title>Genome public.</title>
        <authorList>
            <person name="Liu C."/>
            <person name="Sun Q."/>
        </authorList>
    </citation>
    <scope>NUCLEOTIDE SEQUENCE [LARGE SCALE GENOMIC DNA]</scope>
    <source>
        <strain evidence="4 5">New-38</strain>
    </source>
</reference>